<keyword evidence="7" id="KW-0406">Ion transport</keyword>
<evidence type="ECO:0000256" key="4">
    <source>
        <dbReference type="ARBA" id="ARBA00022692"/>
    </source>
</evidence>
<dbReference type="SMART" id="SM00918">
    <property type="entry name" value="Lig_chan-Glu_bd"/>
    <property type="match status" value="1"/>
</dbReference>
<evidence type="ECO:0000259" key="16">
    <source>
        <dbReference type="SMART" id="SM00079"/>
    </source>
</evidence>
<proteinExistence type="inferred from homology"/>
<dbReference type="InParanoid" id="A0A7M7Q962"/>
<dbReference type="Pfam" id="PF00060">
    <property type="entry name" value="Lig_chan"/>
    <property type="match status" value="1"/>
</dbReference>
<dbReference type="GO" id="GO:0045211">
    <property type="term" value="C:postsynaptic membrane"/>
    <property type="evidence" value="ECO:0007669"/>
    <property type="project" value="UniProtKB-SubCell"/>
</dbReference>
<dbReference type="SMART" id="SM00079">
    <property type="entry name" value="PBPe"/>
    <property type="match status" value="1"/>
</dbReference>
<dbReference type="KEGG" id="nvi:103317005"/>
<dbReference type="FunFam" id="1.10.287.70:FF:000010">
    <property type="entry name" value="Putative glutamate receptor ionotropic kainate 1"/>
    <property type="match status" value="1"/>
</dbReference>
<evidence type="ECO:0000256" key="10">
    <source>
        <dbReference type="ARBA" id="ARBA00023180"/>
    </source>
</evidence>
<comment type="similarity">
    <text evidence="1">Belongs to the glutamate-gated ion channel (TC 1.A.10.1) family.</text>
</comment>
<dbReference type="InterPro" id="IPR001320">
    <property type="entry name" value="Iontro_rcpt_C"/>
</dbReference>
<evidence type="ECO:0000256" key="14">
    <source>
        <dbReference type="ARBA" id="ARBA00034104"/>
    </source>
</evidence>
<evidence type="ECO:0000256" key="9">
    <source>
        <dbReference type="ARBA" id="ARBA00023170"/>
    </source>
</evidence>
<keyword evidence="4 15" id="KW-0812">Transmembrane</keyword>
<feature type="domain" description="Ionotropic glutamate receptor C-terminal" evidence="16">
    <location>
        <begin position="421"/>
        <end position="794"/>
    </location>
</feature>
<feature type="transmembrane region" description="Helical" evidence="15">
    <location>
        <begin position="554"/>
        <end position="571"/>
    </location>
</feature>
<dbReference type="PANTHER" id="PTHR18966">
    <property type="entry name" value="IONOTROPIC GLUTAMATE RECEPTOR"/>
    <property type="match status" value="1"/>
</dbReference>
<dbReference type="Proteomes" id="UP000002358">
    <property type="component" value="Unassembled WGS sequence"/>
</dbReference>
<evidence type="ECO:0000256" key="11">
    <source>
        <dbReference type="ARBA" id="ARBA00023257"/>
    </source>
</evidence>
<evidence type="ECO:0000256" key="3">
    <source>
        <dbReference type="ARBA" id="ARBA00022475"/>
    </source>
</evidence>
<dbReference type="SMR" id="A0A7M7Q962"/>
<evidence type="ECO:0000256" key="8">
    <source>
        <dbReference type="ARBA" id="ARBA00023136"/>
    </source>
</evidence>
<evidence type="ECO:0000259" key="17">
    <source>
        <dbReference type="SMART" id="SM00918"/>
    </source>
</evidence>
<dbReference type="InterPro" id="IPR001828">
    <property type="entry name" value="ANF_lig-bd_rcpt"/>
</dbReference>
<dbReference type="GO" id="GO:0015276">
    <property type="term" value="F:ligand-gated monoatomic ion channel activity"/>
    <property type="evidence" value="ECO:0007669"/>
    <property type="project" value="InterPro"/>
</dbReference>
<keyword evidence="10" id="KW-0325">Glycoprotein</keyword>
<dbReference type="InterPro" id="IPR028082">
    <property type="entry name" value="Peripla_BP_I"/>
</dbReference>
<keyword evidence="11" id="KW-0628">Postsynaptic cell membrane</keyword>
<evidence type="ECO:0000256" key="6">
    <source>
        <dbReference type="ARBA" id="ARBA00023018"/>
    </source>
</evidence>
<dbReference type="SUPFAM" id="SSF53822">
    <property type="entry name" value="Periplasmic binding protein-like I"/>
    <property type="match status" value="1"/>
</dbReference>
<feature type="transmembrane region" description="Helical" evidence="15">
    <location>
        <begin position="630"/>
        <end position="653"/>
    </location>
</feature>
<protein>
    <submittedName>
        <fullName evidence="18">Uncharacterized protein</fullName>
    </submittedName>
</protein>
<accession>A0A7M7Q962</accession>
<comment type="subcellular location">
    <subcellularLocation>
        <location evidence="14">Postsynaptic cell membrane</location>
        <topology evidence="14">Multi-pass membrane protein</topology>
    </subcellularLocation>
</comment>
<dbReference type="Gene3D" id="3.40.50.2300">
    <property type="match status" value="2"/>
</dbReference>
<dbReference type="AlphaFoldDB" id="A0A7M7Q962"/>
<keyword evidence="13" id="KW-0407">Ion channel</keyword>
<dbReference type="Pfam" id="PF01094">
    <property type="entry name" value="ANF_receptor"/>
    <property type="match status" value="1"/>
</dbReference>
<evidence type="ECO:0000313" key="18">
    <source>
        <dbReference type="EnsemblMetazoa" id="XP_031781873"/>
    </source>
</evidence>
<keyword evidence="5 15" id="KW-1133">Transmembrane helix</keyword>
<dbReference type="Gene3D" id="3.40.190.10">
    <property type="entry name" value="Periplasmic binding protein-like II"/>
    <property type="match status" value="2"/>
</dbReference>
<evidence type="ECO:0000256" key="13">
    <source>
        <dbReference type="ARBA" id="ARBA00023303"/>
    </source>
</evidence>
<reference evidence="18" key="1">
    <citation type="submission" date="2021-01" db="UniProtKB">
        <authorList>
            <consortium name="EnsemblMetazoa"/>
        </authorList>
    </citation>
    <scope>IDENTIFICATION</scope>
</reference>
<organism evidence="18 19">
    <name type="scientific">Nasonia vitripennis</name>
    <name type="common">Parasitic wasp</name>
    <dbReference type="NCBI Taxonomy" id="7425"/>
    <lineage>
        <taxon>Eukaryota</taxon>
        <taxon>Metazoa</taxon>
        <taxon>Ecdysozoa</taxon>
        <taxon>Arthropoda</taxon>
        <taxon>Hexapoda</taxon>
        <taxon>Insecta</taxon>
        <taxon>Pterygota</taxon>
        <taxon>Neoptera</taxon>
        <taxon>Endopterygota</taxon>
        <taxon>Hymenoptera</taxon>
        <taxon>Apocrita</taxon>
        <taxon>Proctotrupomorpha</taxon>
        <taxon>Chalcidoidea</taxon>
        <taxon>Pteromalidae</taxon>
        <taxon>Pteromalinae</taxon>
        <taxon>Nasonia</taxon>
    </lineage>
</organism>
<dbReference type="RefSeq" id="XP_031781873.1">
    <property type="nucleotide sequence ID" value="XM_031926013.2"/>
</dbReference>
<keyword evidence="2" id="KW-0813">Transport</keyword>
<dbReference type="FunFam" id="3.40.190.10:FF:000178">
    <property type="entry name" value="Glutamate receptor subunit"/>
    <property type="match status" value="1"/>
</dbReference>
<dbReference type="Gene3D" id="1.10.287.70">
    <property type="match status" value="1"/>
</dbReference>
<evidence type="ECO:0000313" key="19">
    <source>
        <dbReference type="Proteomes" id="UP000002358"/>
    </source>
</evidence>
<dbReference type="FunFam" id="3.40.190.10:FF:000061">
    <property type="entry name" value="Glutamate receptor, ionotropic kainate"/>
    <property type="match status" value="1"/>
</dbReference>
<keyword evidence="3" id="KW-1003">Cell membrane</keyword>
<keyword evidence="19" id="KW-1185">Reference proteome</keyword>
<dbReference type="Pfam" id="PF10613">
    <property type="entry name" value="Lig_chan-Glu_bd"/>
    <property type="match status" value="1"/>
</dbReference>
<dbReference type="GeneID" id="103317005"/>
<dbReference type="EnsemblMetazoa" id="XM_031926013">
    <property type="protein sequence ID" value="XP_031781873"/>
    <property type="gene ID" value="LOC103317005"/>
</dbReference>
<keyword evidence="6" id="KW-0770">Synapse</keyword>
<keyword evidence="12" id="KW-1071">Ligand-gated ion channel</keyword>
<dbReference type="SUPFAM" id="SSF53850">
    <property type="entry name" value="Periplasmic binding protein-like II"/>
    <property type="match status" value="1"/>
</dbReference>
<evidence type="ECO:0000256" key="12">
    <source>
        <dbReference type="ARBA" id="ARBA00023286"/>
    </source>
</evidence>
<evidence type="ECO:0000256" key="5">
    <source>
        <dbReference type="ARBA" id="ARBA00022989"/>
    </source>
</evidence>
<keyword evidence="8 15" id="KW-0472">Membrane</keyword>
<evidence type="ECO:0000256" key="15">
    <source>
        <dbReference type="SAM" id="Phobius"/>
    </source>
</evidence>
<dbReference type="InterPro" id="IPR015683">
    <property type="entry name" value="Ionotropic_Glu_rcpt"/>
</dbReference>
<keyword evidence="9" id="KW-0675">Receptor</keyword>
<dbReference type="OrthoDB" id="5984008at2759"/>
<name>A0A7M7Q962_NASVI</name>
<feature type="domain" description="Ionotropic glutamate receptor L-glutamate and glycine-binding" evidence="17">
    <location>
        <begin position="431"/>
        <end position="498"/>
    </location>
</feature>
<feature type="transmembrane region" description="Helical" evidence="15">
    <location>
        <begin position="818"/>
        <end position="842"/>
    </location>
</feature>
<evidence type="ECO:0000256" key="1">
    <source>
        <dbReference type="ARBA" id="ARBA00008685"/>
    </source>
</evidence>
<evidence type="ECO:0000256" key="2">
    <source>
        <dbReference type="ARBA" id="ARBA00022448"/>
    </source>
</evidence>
<dbReference type="InterPro" id="IPR019594">
    <property type="entry name" value="Glu/Gly-bd"/>
</dbReference>
<sequence>MLQLAMKKMKLNKFYSFLIIVCTCTIISTTAAVQNIKIGAIFHKGDEDLILAFDEALRDLDNEQNKIFNLKAVKKINIEFESFKVATVVCELLADGVAAIFGPKFAQTRDIVSSIASRFNIPHIEFSFREISENDTSANSINIYPSSKMYGKVIAKSVKHMNWHSFTFVYQTDEALSRIQETLKNQGRPNYPITIRELQPLYKINLLASEKERDNIYESLVKEIKSSQQYSLLLDVENENLSQLLDVMNKMDLMSDYFMCLITDLDTSMIDVGKFISKDSVANITQFQLIKDKSCQMQVEAALLYDSVFAFNDAISNSYKDYDSSRNIKKIIPKPLSCTGEAKYEIGLNITRNFIKKTKFGKKTGYMSFTAKGERLFELDIINIQAGRSVTVGKWEKEDLKINRDEKEINNTLTEAAKSKIFKVTTRVGPPYVMLAEDETKGRSIGDKKYEGYCIDLIGKIEELLGIRCEFEIVPDGNYGSVNTITKQWNGLIKQLLELKADFAICDLTITSERQSAVDFTAPFMNLGISILFSKPEKEVPKLFAFMSPLSTEVWMYMATAYLIVSLMLFFQARVAPGEWTNPHPCNPKPDELENNFTLMNSMWLTMGSLMQQGSDILPRTPSIRMVAGMWWFFVLIMVSSYTANLAAFLTAVKMEDSINDVEDLAKQTKISYGALRDGSTYSFFKNSNTSLYQRIFNTMSDAKPSVFTQTNDEGVDRVIKGKRKYAFFMESTSIEYQIERHCELQMVGSLLDNKGYGIAMPPNSPYRTMISTAILHLQEKGELQQLKQKWWKEMGGGKCNEETDEPTNSNELGMSHVAGVFIVLSFGCVISILIAIIEFVWNIRKIVIEEKITFFEALIGELKFVINIRAVTKPVKINKSSSKSSYVEGHSIGKSDSIKDSIISSIQQHDYKDTISVSKLSQENNTNKMMT</sequence>
<evidence type="ECO:0000256" key="7">
    <source>
        <dbReference type="ARBA" id="ARBA00023065"/>
    </source>
</evidence>